<dbReference type="EMBL" id="CAJOBS010003843">
    <property type="protein sequence ID" value="CAF4867477.1"/>
    <property type="molecule type" value="Genomic_DNA"/>
</dbReference>
<organism evidence="1 2">
    <name type="scientific">Rotaria socialis</name>
    <dbReference type="NCBI Taxonomy" id="392032"/>
    <lineage>
        <taxon>Eukaryota</taxon>
        <taxon>Metazoa</taxon>
        <taxon>Spiralia</taxon>
        <taxon>Gnathifera</taxon>
        <taxon>Rotifera</taxon>
        <taxon>Eurotatoria</taxon>
        <taxon>Bdelloidea</taxon>
        <taxon>Philodinida</taxon>
        <taxon>Philodinidae</taxon>
        <taxon>Rotaria</taxon>
    </lineage>
</organism>
<sequence length="261" mass="29273">MNIAILLRQLKCSNSRLSLHDEFYPVDKLLDLFVNTEILTKEYVNSYSESFLRFCTIFTDRNKIDASVRKSALEQMTIMFLEIISNLTHALVYLLFDRSPHITSLLDNVLLVQVKSQICHGVAQYAKCSPNTDCGCLHIPGAINIGICSYEFLVECSELVKCDYNNLCYEPDHRCVHHPRCQSSPVCYPVPTYNRQLCPPITMTNITTTTIVPTTTTTIVSTTTTTIVSATTTAIVSTTTTTIVPTTTTTRAQSLDLYNYV</sequence>
<evidence type="ECO:0000313" key="1">
    <source>
        <dbReference type="EMBL" id="CAF4867477.1"/>
    </source>
</evidence>
<gene>
    <name evidence="1" type="ORF">TOA249_LOCUS28215</name>
</gene>
<accession>A0A821SYF5</accession>
<comment type="caution">
    <text evidence="1">The sequence shown here is derived from an EMBL/GenBank/DDBJ whole genome shotgun (WGS) entry which is preliminary data.</text>
</comment>
<dbReference type="AlphaFoldDB" id="A0A821SYF5"/>
<name>A0A821SYF5_9BILA</name>
<dbReference type="Proteomes" id="UP000663838">
    <property type="component" value="Unassembled WGS sequence"/>
</dbReference>
<evidence type="ECO:0000313" key="2">
    <source>
        <dbReference type="Proteomes" id="UP000663838"/>
    </source>
</evidence>
<proteinExistence type="predicted"/>
<protein>
    <submittedName>
        <fullName evidence="1">Uncharacterized protein</fullName>
    </submittedName>
</protein>
<reference evidence="1" key="1">
    <citation type="submission" date="2021-02" db="EMBL/GenBank/DDBJ databases">
        <authorList>
            <person name="Nowell W R."/>
        </authorList>
    </citation>
    <scope>NUCLEOTIDE SEQUENCE</scope>
</reference>